<dbReference type="Pfam" id="PF00013">
    <property type="entry name" value="KH_1"/>
    <property type="match status" value="3"/>
</dbReference>
<feature type="domain" description="K Homology" evidence="4">
    <location>
        <begin position="28"/>
        <end position="98"/>
    </location>
</feature>
<evidence type="ECO:0000259" key="4">
    <source>
        <dbReference type="SMART" id="SM00322"/>
    </source>
</evidence>
<dbReference type="CDD" id="cd22456">
    <property type="entry name" value="KH-I_Rnc1_rpt2"/>
    <property type="match status" value="1"/>
</dbReference>
<dbReference type="Gene3D" id="3.30.1370.10">
    <property type="entry name" value="K Homology domain, type 1"/>
    <property type="match status" value="3"/>
</dbReference>
<dbReference type="EMBL" id="KZ303488">
    <property type="protein sequence ID" value="PIA19025.1"/>
    <property type="molecule type" value="Genomic_DNA"/>
</dbReference>
<proteinExistence type="predicted"/>
<dbReference type="InterPro" id="IPR004088">
    <property type="entry name" value="KH_dom_type_1"/>
</dbReference>
<dbReference type="Proteomes" id="UP000242474">
    <property type="component" value="Unassembled WGS sequence"/>
</dbReference>
<sequence length="365" mass="38911">MSCSDIESPRSSSVDLGKADEAPSVQDSQLTLRALVSTKEAGVIIGKGGKNVAELRDMASVKAGVSKVVPGVHDRVLSVTGFLADVAHAYQLVAQTLVDNPLAVAIHGGMAPAPAQQTVVRILIAHNLMGTIIGRQGLKIKHIQDTSGARLVATKEMLPQSTERVVEIHGSVVGIRVAIEEIGKCLIEDWERGVGTILYNPATRVPTVSSNANPYVNNQRASVDFTHADSDRTGPAALSGPVAAAVAAMSRHRSHTRGIDPAVLMANIRTQQITIPCDMVGCIIGKNGARISEIRRLSGSRISIAKASESENGERLFTIRGSPESNERALYLLYGQLEAEHERRIANAHLMASLESINEHVIAEE</sequence>
<keyword evidence="2" id="KW-0694">RNA-binding</keyword>
<keyword evidence="6" id="KW-1185">Reference proteome</keyword>
<keyword evidence="1" id="KW-0677">Repeat</keyword>
<feature type="domain" description="K Homology" evidence="4">
    <location>
        <begin position="267"/>
        <end position="338"/>
    </location>
</feature>
<dbReference type="AlphaFoldDB" id="A0A2G5BJ39"/>
<name>A0A2G5BJ39_COERN</name>
<evidence type="ECO:0000313" key="6">
    <source>
        <dbReference type="Proteomes" id="UP000242474"/>
    </source>
</evidence>
<evidence type="ECO:0000313" key="5">
    <source>
        <dbReference type="EMBL" id="PIA19025.1"/>
    </source>
</evidence>
<dbReference type="PANTHER" id="PTHR10288">
    <property type="entry name" value="KH DOMAIN CONTAINING RNA BINDING PROTEIN"/>
    <property type="match status" value="1"/>
</dbReference>
<dbReference type="SUPFAM" id="SSF54791">
    <property type="entry name" value="Eukaryotic type KH-domain (KH-domain type I)"/>
    <property type="match status" value="3"/>
</dbReference>
<organism evidence="5 6">
    <name type="scientific">Coemansia reversa (strain ATCC 12441 / NRRL 1564)</name>
    <dbReference type="NCBI Taxonomy" id="763665"/>
    <lineage>
        <taxon>Eukaryota</taxon>
        <taxon>Fungi</taxon>
        <taxon>Fungi incertae sedis</taxon>
        <taxon>Zoopagomycota</taxon>
        <taxon>Kickxellomycotina</taxon>
        <taxon>Kickxellomycetes</taxon>
        <taxon>Kickxellales</taxon>
        <taxon>Kickxellaceae</taxon>
        <taxon>Coemansia</taxon>
    </lineage>
</organism>
<feature type="domain" description="K Homology" evidence="4">
    <location>
        <begin position="116"/>
        <end position="187"/>
    </location>
</feature>
<dbReference type="PROSITE" id="PS50084">
    <property type="entry name" value="KH_TYPE_1"/>
    <property type="match status" value="3"/>
</dbReference>
<dbReference type="OrthoDB" id="1937934at2759"/>
<evidence type="ECO:0000256" key="1">
    <source>
        <dbReference type="ARBA" id="ARBA00022737"/>
    </source>
</evidence>
<dbReference type="STRING" id="763665.A0A2G5BJ39"/>
<accession>A0A2G5BJ39</accession>
<feature type="region of interest" description="Disordered" evidence="3">
    <location>
        <begin position="1"/>
        <end position="22"/>
    </location>
</feature>
<feature type="compositionally biased region" description="Polar residues" evidence="3">
    <location>
        <begin position="1"/>
        <end position="14"/>
    </location>
</feature>
<gene>
    <name evidence="5" type="ORF">COEREDRAFT_38491</name>
</gene>
<dbReference type="CDD" id="cd22455">
    <property type="entry name" value="KH-I_Rnc1_rpt1"/>
    <property type="match status" value="1"/>
</dbReference>
<dbReference type="InterPro" id="IPR004087">
    <property type="entry name" value="KH_dom"/>
</dbReference>
<reference evidence="5 6" key="1">
    <citation type="journal article" date="2015" name="Genome Biol. Evol.">
        <title>Phylogenomic analyses indicate that early fungi evolved digesting cell walls of algal ancestors of land plants.</title>
        <authorList>
            <person name="Chang Y."/>
            <person name="Wang S."/>
            <person name="Sekimoto S."/>
            <person name="Aerts A.L."/>
            <person name="Choi C."/>
            <person name="Clum A."/>
            <person name="LaButti K.M."/>
            <person name="Lindquist E.A."/>
            <person name="Yee Ngan C."/>
            <person name="Ohm R.A."/>
            <person name="Salamov A.A."/>
            <person name="Grigoriev I.V."/>
            <person name="Spatafora J.W."/>
            <person name="Berbee M.L."/>
        </authorList>
    </citation>
    <scope>NUCLEOTIDE SEQUENCE [LARGE SCALE GENOMIC DNA]</scope>
    <source>
        <strain evidence="5 6">NRRL 1564</strain>
    </source>
</reference>
<dbReference type="InterPro" id="IPR049786">
    <property type="entry name" value="Rnc1_KH-I_3"/>
</dbReference>
<dbReference type="GO" id="GO:0003723">
    <property type="term" value="F:RNA binding"/>
    <property type="evidence" value="ECO:0007669"/>
    <property type="project" value="UniProtKB-UniRule"/>
</dbReference>
<dbReference type="CDD" id="cd22457">
    <property type="entry name" value="KH-I_Rnc1_rpt3"/>
    <property type="match status" value="1"/>
</dbReference>
<protein>
    <submittedName>
        <fullName evidence="5">KH domain RNA-binding protein</fullName>
    </submittedName>
</protein>
<evidence type="ECO:0000256" key="3">
    <source>
        <dbReference type="SAM" id="MobiDB-lite"/>
    </source>
</evidence>
<evidence type="ECO:0000256" key="2">
    <source>
        <dbReference type="PROSITE-ProRule" id="PRU00117"/>
    </source>
</evidence>
<dbReference type="InterPro" id="IPR036612">
    <property type="entry name" value="KH_dom_type_1_sf"/>
</dbReference>
<dbReference type="SMART" id="SM00322">
    <property type="entry name" value="KH"/>
    <property type="match status" value="3"/>
</dbReference>